<evidence type="ECO:0000313" key="2">
    <source>
        <dbReference type="Proteomes" id="UP000653308"/>
    </source>
</evidence>
<keyword evidence="2" id="KW-1185">Reference proteome</keyword>
<name>A0ABQ3A053_9ACTN</name>
<comment type="caution">
    <text evidence="1">The sequence shown here is derived from an EMBL/GenBank/DDBJ whole genome shotgun (WGS) entry which is preliminary data.</text>
</comment>
<sequence length="102" mass="10497">MRAGSRLGRQNTVHLGVGELAAVFAGRAGDLGVCLDLVVEGGERGADRRQLTGPRGIGGALKSAGGDYLKKAMPSSGMSSGRALAQRSTSSGVTTFFRWADM</sequence>
<organism evidence="1 2">
    <name type="scientific">Streptomyces djakartensis</name>
    <dbReference type="NCBI Taxonomy" id="68193"/>
    <lineage>
        <taxon>Bacteria</taxon>
        <taxon>Bacillati</taxon>
        <taxon>Actinomycetota</taxon>
        <taxon>Actinomycetes</taxon>
        <taxon>Kitasatosporales</taxon>
        <taxon>Streptomycetaceae</taxon>
        <taxon>Streptomyces</taxon>
    </lineage>
</organism>
<protein>
    <submittedName>
        <fullName evidence="1">Uncharacterized protein</fullName>
    </submittedName>
</protein>
<evidence type="ECO:0000313" key="1">
    <source>
        <dbReference type="EMBL" id="GGY28153.1"/>
    </source>
</evidence>
<proteinExistence type="predicted"/>
<dbReference type="EMBL" id="BMWE01000010">
    <property type="protein sequence ID" value="GGY28153.1"/>
    <property type="molecule type" value="Genomic_DNA"/>
</dbReference>
<gene>
    <name evidence="1" type="ORF">GCM10010384_39120</name>
</gene>
<dbReference type="Proteomes" id="UP000653308">
    <property type="component" value="Unassembled WGS sequence"/>
</dbReference>
<accession>A0ABQ3A053</accession>
<reference evidence="2" key="1">
    <citation type="journal article" date="2019" name="Int. J. Syst. Evol. Microbiol.">
        <title>The Global Catalogue of Microorganisms (GCM) 10K type strain sequencing project: providing services to taxonomists for standard genome sequencing and annotation.</title>
        <authorList>
            <consortium name="The Broad Institute Genomics Platform"/>
            <consortium name="The Broad Institute Genome Sequencing Center for Infectious Disease"/>
            <person name="Wu L."/>
            <person name="Ma J."/>
        </authorList>
    </citation>
    <scope>NUCLEOTIDE SEQUENCE [LARGE SCALE GENOMIC DNA]</scope>
    <source>
        <strain evidence="2">JCM 4957</strain>
    </source>
</reference>